<dbReference type="Gene3D" id="1.10.150.210">
    <property type="entry name" value="Phosphoserine phosphatase, domain 2"/>
    <property type="match status" value="1"/>
</dbReference>
<dbReference type="PANTHER" id="PTHR43344:SF2">
    <property type="entry name" value="PHOSPHOSERINE PHOSPHATASE"/>
    <property type="match status" value="1"/>
</dbReference>
<proteinExistence type="inferred from homology"/>
<name>A0ABD3M5R2_9STRA</name>
<evidence type="ECO:0000256" key="4">
    <source>
        <dbReference type="ARBA" id="ARBA00012640"/>
    </source>
</evidence>
<evidence type="ECO:0000256" key="2">
    <source>
        <dbReference type="ARBA" id="ARBA00005135"/>
    </source>
</evidence>
<evidence type="ECO:0000256" key="3">
    <source>
        <dbReference type="ARBA" id="ARBA00009184"/>
    </source>
</evidence>
<organism evidence="12 13">
    <name type="scientific">Discostella pseudostelligera</name>
    <dbReference type="NCBI Taxonomy" id="259834"/>
    <lineage>
        <taxon>Eukaryota</taxon>
        <taxon>Sar</taxon>
        <taxon>Stramenopiles</taxon>
        <taxon>Ochrophyta</taxon>
        <taxon>Bacillariophyta</taxon>
        <taxon>Coscinodiscophyceae</taxon>
        <taxon>Thalassiosirophycidae</taxon>
        <taxon>Stephanodiscales</taxon>
        <taxon>Stephanodiscaceae</taxon>
        <taxon>Discostella</taxon>
    </lineage>
</organism>
<keyword evidence="8" id="KW-0460">Magnesium</keyword>
<evidence type="ECO:0000256" key="5">
    <source>
        <dbReference type="ARBA" id="ARBA00022605"/>
    </source>
</evidence>
<dbReference type="InterPro" id="IPR036412">
    <property type="entry name" value="HAD-like_sf"/>
</dbReference>
<protein>
    <recommendedName>
        <fullName evidence="4">phosphoserine phosphatase</fullName>
        <ecNumber evidence="4">3.1.3.3</ecNumber>
    </recommendedName>
    <alternativeName>
        <fullName evidence="10">O-phosphoserine phosphohydrolase</fullName>
    </alternativeName>
</protein>
<keyword evidence="13" id="KW-1185">Reference proteome</keyword>
<evidence type="ECO:0000256" key="6">
    <source>
        <dbReference type="ARBA" id="ARBA00022723"/>
    </source>
</evidence>
<keyword evidence="9" id="KW-0718">Serine biosynthesis</keyword>
<dbReference type="InterPro" id="IPR023214">
    <property type="entry name" value="HAD_sf"/>
</dbReference>
<evidence type="ECO:0000313" key="13">
    <source>
        <dbReference type="Proteomes" id="UP001530293"/>
    </source>
</evidence>
<sequence>MASASRCLNRLALRSLPSLMAARQSISNPSPFTIPASFAISPLTSSSTIVASCTNSIVSPAVSASACTTKRMLSASSTADEKHEGNNVEHAMTMLAKADAVCFDVDSTVIDEEGIDVLADTLGKGPEVAAWTVKAMDGNIKFEDALAARLEIIKPSQSDIASCLEKHPLRLSPGVDTLISALHARGTHVYLVSGGFRLMIEPVAEILGVNKDRIYANTILFSESGEYVGFDANEPTSADRGKPKALEMIKAKFGYKTMIMVGDGATDAQAKPPADAFIGFGGVITRQAVKEKACWFVKDFNAMIDIVEGK</sequence>
<evidence type="ECO:0000256" key="10">
    <source>
        <dbReference type="ARBA" id="ARBA00031693"/>
    </source>
</evidence>
<comment type="cofactor">
    <cofactor evidence="1">
        <name>Mg(2+)</name>
        <dbReference type="ChEBI" id="CHEBI:18420"/>
    </cofactor>
</comment>
<keyword evidence="6" id="KW-0479">Metal-binding</keyword>
<dbReference type="CDD" id="cd04309">
    <property type="entry name" value="HAD_PSP_eu"/>
    <property type="match status" value="1"/>
</dbReference>
<dbReference type="FunFam" id="3.40.50.1000:FF:000077">
    <property type="entry name" value="Phosphoserine phosphatase, chloroplastic"/>
    <property type="match status" value="1"/>
</dbReference>
<evidence type="ECO:0000256" key="7">
    <source>
        <dbReference type="ARBA" id="ARBA00022801"/>
    </source>
</evidence>
<dbReference type="Proteomes" id="UP001530293">
    <property type="component" value="Unassembled WGS sequence"/>
</dbReference>
<dbReference type="SUPFAM" id="SSF56784">
    <property type="entry name" value="HAD-like"/>
    <property type="match status" value="1"/>
</dbReference>
<dbReference type="NCBIfam" id="TIGR00338">
    <property type="entry name" value="serB"/>
    <property type="match status" value="1"/>
</dbReference>
<dbReference type="NCBIfam" id="TIGR01488">
    <property type="entry name" value="HAD-SF-IB"/>
    <property type="match status" value="1"/>
</dbReference>
<dbReference type="InterPro" id="IPR004469">
    <property type="entry name" value="PSP"/>
</dbReference>
<comment type="pathway">
    <text evidence="2">Amino-acid biosynthesis; L-serine biosynthesis; L-serine from 3-phospho-D-glycerate: step 3/3.</text>
</comment>
<comment type="similarity">
    <text evidence="3">Belongs to the HAD-like hydrolase superfamily. SerB family.</text>
</comment>
<dbReference type="Gene3D" id="3.40.50.1000">
    <property type="entry name" value="HAD superfamily/HAD-like"/>
    <property type="match status" value="1"/>
</dbReference>
<dbReference type="GO" id="GO:0016787">
    <property type="term" value="F:hydrolase activity"/>
    <property type="evidence" value="ECO:0007669"/>
    <property type="project" value="UniProtKB-KW"/>
</dbReference>
<feature type="active site" description="Proton donor" evidence="11">
    <location>
        <position position="106"/>
    </location>
</feature>
<comment type="caution">
    <text evidence="12">The sequence shown here is derived from an EMBL/GenBank/DDBJ whole genome shotgun (WGS) entry which is preliminary data.</text>
</comment>
<dbReference type="Pfam" id="PF00702">
    <property type="entry name" value="Hydrolase"/>
    <property type="match status" value="1"/>
</dbReference>
<evidence type="ECO:0000313" key="12">
    <source>
        <dbReference type="EMBL" id="KAL3759395.1"/>
    </source>
</evidence>
<dbReference type="PANTHER" id="PTHR43344">
    <property type="entry name" value="PHOSPHOSERINE PHOSPHATASE"/>
    <property type="match status" value="1"/>
</dbReference>
<dbReference type="AlphaFoldDB" id="A0ABD3M5R2"/>
<dbReference type="EMBL" id="JALLBG020000200">
    <property type="protein sequence ID" value="KAL3759395.1"/>
    <property type="molecule type" value="Genomic_DNA"/>
</dbReference>
<reference evidence="12 13" key="1">
    <citation type="submission" date="2024-10" db="EMBL/GenBank/DDBJ databases">
        <title>Updated reference genomes for cyclostephanoid diatoms.</title>
        <authorList>
            <person name="Roberts W.R."/>
            <person name="Alverson A.J."/>
        </authorList>
    </citation>
    <scope>NUCLEOTIDE SEQUENCE [LARGE SCALE GENOMIC DNA]</scope>
    <source>
        <strain evidence="12 13">AJA232-27</strain>
    </source>
</reference>
<dbReference type="GO" id="GO:0046872">
    <property type="term" value="F:metal ion binding"/>
    <property type="evidence" value="ECO:0007669"/>
    <property type="project" value="UniProtKB-KW"/>
</dbReference>
<evidence type="ECO:0000256" key="8">
    <source>
        <dbReference type="ARBA" id="ARBA00022842"/>
    </source>
</evidence>
<keyword evidence="5" id="KW-0028">Amino-acid biosynthesis</keyword>
<dbReference type="GO" id="GO:0006564">
    <property type="term" value="P:L-serine biosynthetic process"/>
    <property type="evidence" value="ECO:0007669"/>
    <property type="project" value="UniProtKB-KW"/>
</dbReference>
<evidence type="ECO:0000256" key="11">
    <source>
        <dbReference type="PIRSR" id="PIRSR604469-1"/>
    </source>
</evidence>
<dbReference type="EC" id="3.1.3.3" evidence="4"/>
<dbReference type="InterPro" id="IPR050582">
    <property type="entry name" value="HAD-like_SerB"/>
</dbReference>
<accession>A0ABD3M5R2</accession>
<evidence type="ECO:0000256" key="1">
    <source>
        <dbReference type="ARBA" id="ARBA00001946"/>
    </source>
</evidence>
<evidence type="ECO:0000256" key="9">
    <source>
        <dbReference type="ARBA" id="ARBA00023299"/>
    </source>
</evidence>
<keyword evidence="7" id="KW-0378">Hydrolase</keyword>
<feature type="active site" description="Nucleophile" evidence="11">
    <location>
        <position position="104"/>
    </location>
</feature>
<gene>
    <name evidence="12" type="ORF">ACHAWU_000694</name>
</gene>